<reference evidence="2" key="1">
    <citation type="submission" date="2012-12" db="EMBL/GenBank/DDBJ databases">
        <title>Identification and characterization of a phenylalanine ammonia-lyase gene family in Isatis indigotica Fort.</title>
        <authorList>
            <person name="Liu Q."/>
            <person name="Chen J."/>
            <person name="Zhou X."/>
            <person name="Di P."/>
            <person name="Xiao Y."/>
            <person name="Xuan H."/>
            <person name="Zhang L."/>
            <person name="Chen W."/>
        </authorList>
    </citation>
    <scope>NUCLEOTIDE SEQUENCE</scope>
    <source>
        <tissue evidence="2">Salivary gland</tissue>
    </source>
</reference>
<dbReference type="AlphaFoldDB" id="A0A0K8REI8"/>
<keyword evidence="1" id="KW-1133">Transmembrane helix</keyword>
<dbReference type="EMBL" id="GADI01004231">
    <property type="protein sequence ID" value="JAA69577.1"/>
    <property type="molecule type" value="mRNA"/>
</dbReference>
<proteinExistence type="evidence at transcript level"/>
<feature type="transmembrane region" description="Helical" evidence="1">
    <location>
        <begin position="22"/>
        <end position="45"/>
    </location>
</feature>
<keyword evidence="1" id="KW-0472">Membrane</keyword>
<sequence>MNFRHRNQFSLDVSCSFRAIKFHWFCFLWPGVVFSKGMVFINIWVKILQGILWNIFRGHDFVIANNIQGKVNWLKVLYFV</sequence>
<keyword evidence="1" id="KW-0812">Transmembrane</keyword>
<organism evidence="2">
    <name type="scientific">Ixodes ricinus</name>
    <name type="common">Common tick</name>
    <name type="synonym">Acarus ricinus</name>
    <dbReference type="NCBI Taxonomy" id="34613"/>
    <lineage>
        <taxon>Eukaryota</taxon>
        <taxon>Metazoa</taxon>
        <taxon>Ecdysozoa</taxon>
        <taxon>Arthropoda</taxon>
        <taxon>Chelicerata</taxon>
        <taxon>Arachnida</taxon>
        <taxon>Acari</taxon>
        <taxon>Parasitiformes</taxon>
        <taxon>Ixodida</taxon>
        <taxon>Ixodoidea</taxon>
        <taxon>Ixodidae</taxon>
        <taxon>Ixodinae</taxon>
        <taxon>Ixodes</taxon>
    </lineage>
</organism>
<evidence type="ECO:0000313" key="2">
    <source>
        <dbReference type="EMBL" id="JAA69577.1"/>
    </source>
</evidence>
<evidence type="ECO:0000256" key="1">
    <source>
        <dbReference type="SAM" id="Phobius"/>
    </source>
</evidence>
<accession>A0A0K8REI8</accession>
<protein>
    <submittedName>
        <fullName evidence="2">Putative signal transducer and activator of transcription 1-alpha/beta</fullName>
    </submittedName>
</protein>
<name>A0A0K8REI8_IXORI</name>